<organism evidence="2 3">
    <name type="scientific">Asterophora parasitica</name>
    <dbReference type="NCBI Taxonomy" id="117018"/>
    <lineage>
        <taxon>Eukaryota</taxon>
        <taxon>Fungi</taxon>
        <taxon>Dikarya</taxon>
        <taxon>Basidiomycota</taxon>
        <taxon>Agaricomycotina</taxon>
        <taxon>Agaricomycetes</taxon>
        <taxon>Agaricomycetidae</taxon>
        <taxon>Agaricales</taxon>
        <taxon>Tricholomatineae</taxon>
        <taxon>Lyophyllaceae</taxon>
        <taxon>Asterophora</taxon>
    </lineage>
</organism>
<keyword evidence="3" id="KW-1185">Reference proteome</keyword>
<dbReference type="Proteomes" id="UP000775547">
    <property type="component" value="Unassembled WGS sequence"/>
</dbReference>
<proteinExistence type="predicted"/>
<sequence length="68" mass="7132">GVRSMYDIVPFDDNEEGVGDDSGSGEKAEKGGEEEREDLAVPQEGKIVLIGKGLGEDVRRSLLGVLGG</sequence>
<feature type="non-terminal residue" evidence="2">
    <location>
        <position position="1"/>
    </location>
</feature>
<reference evidence="2" key="1">
    <citation type="submission" date="2020-07" db="EMBL/GenBank/DDBJ databases">
        <authorList>
            <person name="Nieuwenhuis M."/>
            <person name="Van De Peppel L.J.J."/>
        </authorList>
    </citation>
    <scope>NUCLEOTIDE SEQUENCE</scope>
    <source>
        <strain evidence="2">AP01</strain>
        <tissue evidence="2">Mycelium</tissue>
    </source>
</reference>
<gene>
    <name evidence="2" type="ORF">DXG03_009290</name>
</gene>
<dbReference type="AlphaFoldDB" id="A0A9P7K1M5"/>
<name>A0A9P7K1M5_9AGAR</name>
<comment type="caution">
    <text evidence="2">The sequence shown here is derived from an EMBL/GenBank/DDBJ whole genome shotgun (WGS) entry which is preliminary data.</text>
</comment>
<feature type="compositionally biased region" description="Acidic residues" evidence="1">
    <location>
        <begin position="10"/>
        <end position="19"/>
    </location>
</feature>
<evidence type="ECO:0000313" key="3">
    <source>
        <dbReference type="Proteomes" id="UP000775547"/>
    </source>
</evidence>
<accession>A0A9P7K1M5</accession>
<evidence type="ECO:0000313" key="2">
    <source>
        <dbReference type="EMBL" id="KAG5632985.1"/>
    </source>
</evidence>
<dbReference type="EMBL" id="JABCKV010008688">
    <property type="protein sequence ID" value="KAG5632985.1"/>
    <property type="molecule type" value="Genomic_DNA"/>
</dbReference>
<reference evidence="2" key="2">
    <citation type="submission" date="2021-10" db="EMBL/GenBank/DDBJ databases">
        <title>Phylogenomics reveals ancestral predisposition of the termite-cultivated fungus Termitomyces towards a domesticated lifestyle.</title>
        <authorList>
            <person name="Auxier B."/>
            <person name="Grum-Grzhimaylo A."/>
            <person name="Cardenas M.E."/>
            <person name="Lodge J.D."/>
            <person name="Laessoe T."/>
            <person name="Pedersen O."/>
            <person name="Smith M.E."/>
            <person name="Kuyper T.W."/>
            <person name="Franco-Molano E.A."/>
            <person name="Baroni T.J."/>
            <person name="Aanen D.K."/>
        </authorList>
    </citation>
    <scope>NUCLEOTIDE SEQUENCE</scope>
    <source>
        <strain evidence="2">AP01</strain>
        <tissue evidence="2">Mycelium</tissue>
    </source>
</reference>
<feature type="compositionally biased region" description="Basic and acidic residues" evidence="1">
    <location>
        <begin position="24"/>
        <end position="33"/>
    </location>
</feature>
<feature type="region of interest" description="Disordered" evidence="1">
    <location>
        <begin position="1"/>
        <end position="39"/>
    </location>
</feature>
<protein>
    <submittedName>
        <fullName evidence="2">Uncharacterized protein</fullName>
    </submittedName>
</protein>
<evidence type="ECO:0000256" key="1">
    <source>
        <dbReference type="SAM" id="MobiDB-lite"/>
    </source>
</evidence>